<evidence type="ECO:0000256" key="16">
    <source>
        <dbReference type="ARBA" id="ARBA00023167"/>
    </source>
</evidence>
<dbReference type="InterPro" id="IPR036589">
    <property type="entry name" value="HCY_dom_sf"/>
</dbReference>
<dbReference type="FunFam" id="1.10.1240.10:FF:000002">
    <property type="entry name" value="Methionine synthase"/>
    <property type="match status" value="1"/>
</dbReference>
<dbReference type="PROSITE" id="PS50972">
    <property type="entry name" value="PTERIN_BINDING"/>
    <property type="match status" value="1"/>
</dbReference>
<dbReference type="GO" id="GO:0046653">
    <property type="term" value="P:tetrahydrofolate metabolic process"/>
    <property type="evidence" value="ECO:0007669"/>
    <property type="project" value="TreeGrafter"/>
</dbReference>
<name>R7YEW4_9ACTN</name>
<evidence type="ECO:0000256" key="10">
    <source>
        <dbReference type="ARBA" id="ARBA00022628"/>
    </source>
</evidence>
<evidence type="ECO:0000256" key="1">
    <source>
        <dbReference type="ARBA" id="ARBA00001700"/>
    </source>
</evidence>
<evidence type="ECO:0000256" key="8">
    <source>
        <dbReference type="ARBA" id="ARBA00022603"/>
    </source>
</evidence>
<dbReference type="Pfam" id="PF02965">
    <property type="entry name" value="Met_synt_B12"/>
    <property type="match status" value="1"/>
</dbReference>
<dbReference type="Gene3D" id="3.10.196.10">
    <property type="entry name" value="Vitamin B12-dependent methionine synthase, activation domain"/>
    <property type="match status" value="1"/>
</dbReference>
<dbReference type="InterPro" id="IPR000489">
    <property type="entry name" value="Pterin-binding_dom"/>
</dbReference>
<dbReference type="PANTHER" id="PTHR45833">
    <property type="entry name" value="METHIONINE SYNTHASE"/>
    <property type="match status" value="1"/>
</dbReference>
<dbReference type="GO" id="GO:0031419">
    <property type="term" value="F:cobalamin binding"/>
    <property type="evidence" value="ECO:0007669"/>
    <property type="project" value="UniProtKB-UniRule"/>
</dbReference>
<evidence type="ECO:0000313" key="31">
    <source>
        <dbReference type="Proteomes" id="UP000013569"/>
    </source>
</evidence>
<evidence type="ECO:0000256" key="13">
    <source>
        <dbReference type="ARBA" id="ARBA00022723"/>
    </source>
</evidence>
<feature type="binding site" description="axial binding residue" evidence="21">
    <location>
        <position position="747"/>
    </location>
    <ligand>
        <name>methylcob(III)alamin</name>
        <dbReference type="ChEBI" id="CHEBI:28115"/>
    </ligand>
    <ligandPart>
        <name>Co</name>
        <dbReference type="ChEBI" id="CHEBI:27638"/>
    </ligandPart>
</feature>
<feature type="domain" description="B12-binding N-terminal" evidence="29">
    <location>
        <begin position="641"/>
        <end position="734"/>
    </location>
</feature>
<keyword evidence="16 20" id="KW-0486">Methionine biosynthesis</keyword>
<dbReference type="Gene3D" id="3.20.20.20">
    <property type="entry name" value="Dihydropteroate synthase-like"/>
    <property type="match status" value="1"/>
</dbReference>
<keyword evidence="8 20" id="KW-0489">Methyltransferase</keyword>
<dbReference type="PROSITE" id="PS51337">
    <property type="entry name" value="B12_BINDING_NTER"/>
    <property type="match status" value="1"/>
</dbReference>
<dbReference type="PANTHER" id="PTHR45833:SF1">
    <property type="entry name" value="METHIONINE SYNTHASE"/>
    <property type="match status" value="1"/>
</dbReference>
<dbReference type="InterPro" id="IPR003759">
    <property type="entry name" value="Cbl-bd_cap"/>
</dbReference>
<dbReference type="Gene3D" id="3.40.50.280">
    <property type="entry name" value="Cobalamin-binding domain"/>
    <property type="match status" value="1"/>
</dbReference>
<evidence type="ECO:0000256" key="22">
    <source>
        <dbReference type="PIRSR" id="PIRSR000381-2"/>
    </source>
</evidence>
<comment type="pathway">
    <text evidence="4 20">Amino-acid biosynthesis; L-methionine biosynthesis via de novo pathway; L-methionine from L-homocysteine (MetH route): step 1/1.</text>
</comment>
<dbReference type="SUPFAM" id="SSF47644">
    <property type="entry name" value="Methionine synthase domain"/>
    <property type="match status" value="1"/>
</dbReference>
<dbReference type="CDD" id="cd00740">
    <property type="entry name" value="MeTr"/>
    <property type="match status" value="1"/>
</dbReference>
<feature type="domain" description="AdoMet activation" evidence="27">
    <location>
        <begin position="898"/>
        <end position="1196"/>
    </location>
</feature>
<evidence type="ECO:0000256" key="12">
    <source>
        <dbReference type="ARBA" id="ARBA00022691"/>
    </source>
</evidence>
<keyword evidence="12 20" id="KW-0949">S-adenosyl-L-methionine</keyword>
<dbReference type="Pfam" id="PF02607">
    <property type="entry name" value="B12-binding_2"/>
    <property type="match status" value="1"/>
</dbReference>
<keyword evidence="14" id="KW-0677">Repeat</keyword>
<dbReference type="Gene3D" id="3.20.20.330">
    <property type="entry name" value="Homocysteine-binding-like domain"/>
    <property type="match status" value="1"/>
</dbReference>
<feature type="binding site" evidence="22">
    <location>
        <position position="1139"/>
    </location>
    <ligand>
        <name>S-adenosyl-L-methionine</name>
        <dbReference type="ChEBI" id="CHEBI:59789"/>
    </ligand>
</feature>
<evidence type="ECO:0000256" key="19">
    <source>
        <dbReference type="NCBIfam" id="TIGR02082"/>
    </source>
</evidence>
<dbReference type="PROSITE" id="PS50974">
    <property type="entry name" value="ADOMET_ACTIVATION"/>
    <property type="match status" value="1"/>
</dbReference>
<dbReference type="PIRSF" id="PIRSF000381">
    <property type="entry name" value="MetH"/>
    <property type="match status" value="1"/>
</dbReference>
<evidence type="ECO:0000259" key="26">
    <source>
        <dbReference type="PROSITE" id="PS50972"/>
    </source>
</evidence>
<feature type="domain" description="B12-binding" evidence="28">
    <location>
        <begin position="734"/>
        <end position="871"/>
    </location>
</feature>
<dbReference type="InterPro" id="IPR036724">
    <property type="entry name" value="Cobalamin-bd_sf"/>
</dbReference>
<dbReference type="PROSITE" id="PS51332">
    <property type="entry name" value="B12_BINDING"/>
    <property type="match status" value="1"/>
</dbReference>
<keyword evidence="13 20" id="KW-0479">Metal-binding</keyword>
<dbReference type="GO" id="GO:0008705">
    <property type="term" value="F:methionine synthase activity"/>
    <property type="evidence" value="ECO:0007669"/>
    <property type="project" value="UniProtKB-UniRule"/>
</dbReference>
<keyword evidence="15 20" id="KW-0862">Zinc</keyword>
<dbReference type="InterPro" id="IPR004223">
    <property type="entry name" value="VitB12-dep_Met_synth_activ_dom"/>
</dbReference>
<feature type="binding site" evidence="21 23">
    <location>
        <position position="303"/>
    </location>
    <ligand>
        <name>Zn(2+)</name>
        <dbReference type="ChEBI" id="CHEBI:29105"/>
    </ligand>
</feature>
<dbReference type="InterPro" id="IPR050554">
    <property type="entry name" value="Met_Synthase/Corrinoid"/>
</dbReference>
<dbReference type="UniPathway" id="UPA00051">
    <property type="reaction ID" value="UER00081"/>
</dbReference>
<dbReference type="SMART" id="SM01018">
    <property type="entry name" value="B12-binding_2"/>
    <property type="match status" value="1"/>
</dbReference>
<evidence type="ECO:0000256" key="17">
    <source>
        <dbReference type="ARBA" id="ARBA00023285"/>
    </source>
</evidence>
<evidence type="ECO:0000256" key="20">
    <source>
        <dbReference type="PIRNR" id="PIRNR000381"/>
    </source>
</evidence>
<evidence type="ECO:0000256" key="5">
    <source>
        <dbReference type="ARBA" id="ARBA00010398"/>
    </source>
</evidence>
<dbReference type="InterPro" id="IPR033706">
    <property type="entry name" value="Met_synthase_B12-bd"/>
</dbReference>
<feature type="compositionally biased region" description="Basic and acidic residues" evidence="24">
    <location>
        <begin position="874"/>
        <end position="888"/>
    </location>
</feature>
<dbReference type="Proteomes" id="UP000013569">
    <property type="component" value="Unassembled WGS sequence"/>
</dbReference>
<comment type="similarity">
    <text evidence="5">Belongs to the vitamin-B12 dependent methionine synthase family.</text>
</comment>
<comment type="domain">
    <text evidence="20">Modular enzyme with four functionally distinct domains. The isolated Hcy-binding domain catalyzes methyl transfer from free methylcobalamin to homocysteine. The Hcy-binding domain in association with the pterin-binding domain catalyzes the methylation of cob(I)alamin by methyltetrahydrofolate and the methylation of homocysteine. The B12-binding domain binds the cofactor. The AdoMet activation domain binds S-adenosyl-L-methionine. Under aerobic conditions cob(I)alamin can be converted to inactive cob(II)alamin. Reductive methylation by S-adenosyl-L-methionine and flavodoxin regenerates methylcobalamin.</text>
</comment>
<protein>
    <recommendedName>
        <fullName evidence="7 19">Methionine synthase</fullName>
        <ecNumber evidence="6 19">2.1.1.13</ecNumber>
    </recommendedName>
    <alternativeName>
        <fullName evidence="20">5-methyltetrahydrofolate--homocysteine methyltransferase</fullName>
    </alternativeName>
</protein>
<evidence type="ECO:0000256" key="15">
    <source>
        <dbReference type="ARBA" id="ARBA00022833"/>
    </source>
</evidence>
<sequence>MSPEYSGTDPRDFDTTFLSSMSRRVLIGDGAMGTMLQAADLTLDDFRGLEGCNEILNDTRPDVLEGIHRAYFEAGADAVETNTFGCNLSNLGDYDIADRIRELSYKGTAIARGVADEMGPSADGIDRFVLGSIGPGTKLPSLGHTTYAAIRDAYLECVIGMLEGGADAVLIETSQDLLQVKSAVVAARRAMERVGRRIPIITHVTVETTGTMLLGSEIGAALTALEPLGIDLIGLNCATGPAEMSEHLRYLSKHARIPVSVMPNAGLPVLGPNGAEYPLTPEELAQAMAQFVGEFGLEFVGGCCGTTPEHIRQVAAAVAEVTPATRTPEHESETSSLYSAVPFDQDASFLVIGERTNTNGSKAFREAMIAEDYQKCLDIAKDQTRDGAHMLDLNVDYVGRDGAADMTALASRFATSSTLPIMLDSTEPEVIRAGLESLGGRCAVNSVNYEDGDGPDSRFTKIMQLVVEHGAAVVALTIDEEGQARTADWKVRVAERLIADITGNWGLAEEDIILDTLTFPISTGQEEVRRDGIETIEAIRRLHEAHPDVHFTLGISNISFGLNPAARQVLNSVFLHECVQAGLDTAIVHASKILPMARIPEEHREVALDLVYDRRREGYDPLQKLMQLFEGVSAASARESRAQELAKLPLFERLERRIVDGERNGLTDDLDEAMTQVPPLSIINDTLLSGMKTVGELFGSGQMQLPFVLQSAEVMKTAVAHLEPHMEATGEDGKGRIVLATVKGDVHDIGKNLVDIILSNNGYEVVNIGIKQPIATILDVAADKRADVIGMSGLLVKSTVVMKENLQEINSRGLADEYPVLLGGAALTRSYVENDLSETYEGDVHYARDAFEGLRLMDDIMAAKRGGGPDPDSAEAKAAAEKAAERKARHDRSKRIAAKRKAAETPVEVPARSDVAADNEIPTPPFWGSRIVKGVPIADYMQLLDERALFLGQWGLRGARGGDGPSYEELVETEGRPRLRYWIDRLSTENILQHAAVVYGYYPAVSEGDTVHVLTEPEPDAPVRFSFTFPRQQRSRFLCIADFIRSRDDAKAAGKVDVLPFQLVTMGRPIADFANKLFAEDAYRDYLEVHGIGVQLTEALAEYWHQRVRSELTFGNRTMDSEDPENAQGFFDLEYRGARFSFGYGACPDLEDRAKMIELLEPGRIGVELSEELQLHPEQSTDAFVLHHPEAKYFNT</sequence>
<evidence type="ECO:0000256" key="21">
    <source>
        <dbReference type="PIRSR" id="PIRSR000381-1"/>
    </source>
</evidence>
<evidence type="ECO:0000256" key="11">
    <source>
        <dbReference type="ARBA" id="ARBA00022679"/>
    </source>
</evidence>
<evidence type="ECO:0000256" key="23">
    <source>
        <dbReference type="PROSITE-ProRule" id="PRU00333"/>
    </source>
</evidence>
<feature type="binding site" evidence="22">
    <location>
        <begin position="744"/>
        <end position="748"/>
    </location>
    <ligand>
        <name>methylcob(III)alamin</name>
        <dbReference type="ChEBI" id="CHEBI:28115"/>
    </ligand>
</feature>
<keyword evidence="11 20" id="KW-0808">Transferase</keyword>
<dbReference type="InterPro" id="IPR011005">
    <property type="entry name" value="Dihydropteroate_synth-like_sf"/>
</dbReference>
<dbReference type="EMBL" id="AQPW01000002">
    <property type="protein sequence ID" value="EON34533.1"/>
    <property type="molecule type" value="Genomic_DNA"/>
</dbReference>
<dbReference type="Gene3D" id="1.10.1240.10">
    <property type="entry name" value="Methionine synthase domain"/>
    <property type="match status" value="1"/>
</dbReference>
<dbReference type="InterPro" id="IPR006158">
    <property type="entry name" value="Cobalamin-bd"/>
</dbReference>
<evidence type="ECO:0000256" key="9">
    <source>
        <dbReference type="ARBA" id="ARBA00022605"/>
    </source>
</evidence>
<feature type="region of interest" description="Disordered" evidence="24">
    <location>
        <begin position="865"/>
        <end position="911"/>
    </location>
</feature>
<evidence type="ECO:0000259" key="29">
    <source>
        <dbReference type="PROSITE" id="PS51337"/>
    </source>
</evidence>
<dbReference type="Pfam" id="PF00809">
    <property type="entry name" value="Pterin_bind"/>
    <property type="match status" value="1"/>
</dbReference>
<evidence type="ECO:0000259" key="28">
    <source>
        <dbReference type="PROSITE" id="PS51332"/>
    </source>
</evidence>
<feature type="binding site" evidence="21 23">
    <location>
        <position position="304"/>
    </location>
    <ligand>
        <name>Zn(2+)</name>
        <dbReference type="ChEBI" id="CHEBI:29105"/>
    </ligand>
</feature>
<organism evidence="30 31">
    <name type="scientific">Gordonia terrae C-6</name>
    <dbReference type="NCBI Taxonomy" id="1316928"/>
    <lineage>
        <taxon>Bacteria</taxon>
        <taxon>Bacillati</taxon>
        <taxon>Actinomycetota</taxon>
        <taxon>Actinomycetes</taxon>
        <taxon>Mycobacteriales</taxon>
        <taxon>Gordoniaceae</taxon>
        <taxon>Gordonia</taxon>
    </lineage>
</organism>
<evidence type="ECO:0000256" key="18">
    <source>
        <dbReference type="ARBA" id="ARBA00025552"/>
    </source>
</evidence>
<dbReference type="PROSITE" id="PS50970">
    <property type="entry name" value="HCY"/>
    <property type="match status" value="1"/>
</dbReference>
<gene>
    <name evidence="30" type="ORF">GTC6_02960</name>
</gene>
<evidence type="ECO:0000256" key="6">
    <source>
        <dbReference type="ARBA" id="ARBA00012032"/>
    </source>
</evidence>
<dbReference type="NCBIfam" id="TIGR02082">
    <property type="entry name" value="metH"/>
    <property type="match status" value="1"/>
</dbReference>
<dbReference type="SUPFAM" id="SSF52242">
    <property type="entry name" value="Cobalamin (vitamin B12)-binding domain"/>
    <property type="match status" value="1"/>
</dbReference>
<proteinExistence type="inferred from homology"/>
<feature type="domain" description="Pterin-binding" evidence="26">
    <location>
        <begin position="349"/>
        <end position="612"/>
    </location>
</feature>
<dbReference type="GO" id="GO:0050667">
    <property type="term" value="P:homocysteine metabolic process"/>
    <property type="evidence" value="ECO:0007669"/>
    <property type="project" value="TreeGrafter"/>
</dbReference>
<comment type="cofactor">
    <cofactor evidence="3 20 21">
        <name>methylcob(III)alamin</name>
        <dbReference type="ChEBI" id="CHEBI:28115"/>
    </cofactor>
</comment>
<feature type="binding site" evidence="22">
    <location>
        <begin position="1193"/>
        <end position="1194"/>
    </location>
    <ligand>
        <name>S-adenosyl-L-methionine</name>
        <dbReference type="ChEBI" id="CHEBI:59789"/>
    </ligand>
</feature>
<dbReference type="RefSeq" id="WP_010841071.1">
    <property type="nucleotide sequence ID" value="NZ_AQPW01000002.1"/>
</dbReference>
<evidence type="ECO:0000313" key="30">
    <source>
        <dbReference type="EMBL" id="EON34533.1"/>
    </source>
</evidence>
<feature type="domain" description="Hcy-binding" evidence="25">
    <location>
        <begin position="14"/>
        <end position="318"/>
    </location>
</feature>
<keyword evidence="17 20" id="KW-0170">Cobalt</keyword>
<reference evidence="30 31" key="1">
    <citation type="journal article" date="2013" name="Genome Announc.">
        <title>Draft Genome Sequence of a Benzothiophene-Desulfurizing Bacterium, Gordona terrae Strain C-6.</title>
        <authorList>
            <person name="Wang W."/>
            <person name="Ma T."/>
            <person name="Ren Y."/>
            <person name="Li G."/>
        </authorList>
    </citation>
    <scope>NUCLEOTIDE SEQUENCE [LARGE SCALE GENOMIC DNA]</scope>
    <source>
        <strain evidence="30 31">C-6</strain>
    </source>
</reference>
<feature type="binding site" evidence="22">
    <location>
        <position position="850"/>
    </location>
    <ligand>
        <name>methylcob(III)alamin</name>
        <dbReference type="ChEBI" id="CHEBI:28115"/>
    </ligand>
</feature>
<comment type="catalytic activity">
    <reaction evidence="1 20">
        <text>(6S)-5-methyl-5,6,7,8-tetrahydrofolate + L-homocysteine = (6S)-5,6,7,8-tetrahydrofolate + L-methionine</text>
        <dbReference type="Rhea" id="RHEA:11172"/>
        <dbReference type="ChEBI" id="CHEBI:18608"/>
        <dbReference type="ChEBI" id="CHEBI:57453"/>
        <dbReference type="ChEBI" id="CHEBI:57844"/>
        <dbReference type="ChEBI" id="CHEBI:58199"/>
        <dbReference type="EC" id="2.1.1.13"/>
    </reaction>
</comment>
<dbReference type="GO" id="GO:0005829">
    <property type="term" value="C:cytosol"/>
    <property type="evidence" value="ECO:0007669"/>
    <property type="project" value="TreeGrafter"/>
</dbReference>
<dbReference type="FunFam" id="3.20.20.20:FF:000007">
    <property type="entry name" value="Methionine synthase"/>
    <property type="match status" value="1"/>
</dbReference>
<accession>R7YEW4</accession>
<feature type="binding site" evidence="22">
    <location>
        <position position="945"/>
    </location>
    <ligand>
        <name>S-adenosyl-L-methionine</name>
        <dbReference type="ChEBI" id="CHEBI:59789"/>
    </ligand>
</feature>
<dbReference type="SUPFAM" id="SSF82282">
    <property type="entry name" value="Homocysteine S-methyltransferase"/>
    <property type="match status" value="1"/>
</dbReference>
<dbReference type="SUPFAM" id="SSF56507">
    <property type="entry name" value="Methionine synthase activation domain-like"/>
    <property type="match status" value="1"/>
</dbReference>
<dbReference type="GO" id="GO:0008270">
    <property type="term" value="F:zinc ion binding"/>
    <property type="evidence" value="ECO:0007669"/>
    <property type="project" value="UniProtKB-UniRule"/>
</dbReference>
<dbReference type="AlphaFoldDB" id="R7YEW4"/>
<dbReference type="SUPFAM" id="SSF51717">
    <property type="entry name" value="Dihydropteroate synthetase-like"/>
    <property type="match status" value="1"/>
</dbReference>
<dbReference type="FunFam" id="3.20.20.330:FF:000006">
    <property type="entry name" value="Methionine synthase"/>
    <property type="match status" value="1"/>
</dbReference>
<comment type="function">
    <text evidence="18 20">Catalyzes the transfer of a methyl group from methyl-cobalamin to homocysteine, yielding enzyme-bound cob(I)alamin and methionine. Subsequently, remethylates the cofactor using methyltetrahydrofolate.</text>
</comment>
<comment type="caution">
    <text evidence="30">The sequence shown here is derived from an EMBL/GenBank/DDBJ whole genome shotgun (WGS) entry which is preliminary data.</text>
</comment>
<dbReference type="Pfam" id="PF02574">
    <property type="entry name" value="S-methyl_trans"/>
    <property type="match status" value="1"/>
</dbReference>
<evidence type="ECO:0000256" key="4">
    <source>
        <dbReference type="ARBA" id="ARBA00005178"/>
    </source>
</evidence>
<evidence type="ECO:0000256" key="3">
    <source>
        <dbReference type="ARBA" id="ARBA00001956"/>
    </source>
</evidence>
<dbReference type="InterPro" id="IPR037010">
    <property type="entry name" value="VitB12-dep_Met_synth_activ_sf"/>
</dbReference>
<evidence type="ECO:0000256" key="7">
    <source>
        <dbReference type="ARBA" id="ARBA00013998"/>
    </source>
</evidence>
<evidence type="ECO:0000259" key="27">
    <source>
        <dbReference type="PROSITE" id="PS50974"/>
    </source>
</evidence>
<feature type="compositionally biased region" description="Basic residues" evidence="24">
    <location>
        <begin position="889"/>
        <end position="900"/>
    </location>
</feature>
<keyword evidence="10 20" id="KW-0846">Cobalamin</keyword>
<dbReference type="PATRIC" id="fig|1316928.3.peg.602"/>
<dbReference type="InterPro" id="IPR036594">
    <property type="entry name" value="Meth_synthase_dom"/>
</dbReference>
<evidence type="ECO:0000256" key="24">
    <source>
        <dbReference type="SAM" id="MobiDB-lite"/>
    </source>
</evidence>
<keyword evidence="9 20" id="KW-0028">Amino-acid biosynthesis</keyword>
<dbReference type="GO" id="GO:0032259">
    <property type="term" value="P:methylation"/>
    <property type="evidence" value="ECO:0007669"/>
    <property type="project" value="UniProtKB-KW"/>
</dbReference>
<dbReference type="Pfam" id="PF02310">
    <property type="entry name" value="B12-binding"/>
    <property type="match status" value="1"/>
</dbReference>
<comment type="cofactor">
    <cofactor evidence="2 20 23">
        <name>Zn(2+)</name>
        <dbReference type="ChEBI" id="CHEBI:29105"/>
    </cofactor>
</comment>
<dbReference type="EC" id="2.1.1.13" evidence="6 19"/>
<evidence type="ECO:0000256" key="2">
    <source>
        <dbReference type="ARBA" id="ARBA00001947"/>
    </source>
</evidence>
<dbReference type="InterPro" id="IPR003726">
    <property type="entry name" value="HCY_dom"/>
</dbReference>
<dbReference type="CDD" id="cd02069">
    <property type="entry name" value="methionine_synthase_B12_BD"/>
    <property type="match status" value="1"/>
</dbReference>
<dbReference type="OrthoDB" id="9803687at2"/>
<feature type="binding site" evidence="21 23">
    <location>
        <position position="237"/>
    </location>
    <ligand>
        <name>Zn(2+)</name>
        <dbReference type="ChEBI" id="CHEBI:29105"/>
    </ligand>
</feature>
<dbReference type="InterPro" id="IPR011822">
    <property type="entry name" value="MetH"/>
</dbReference>
<evidence type="ECO:0000256" key="14">
    <source>
        <dbReference type="ARBA" id="ARBA00022737"/>
    </source>
</evidence>
<feature type="binding site" evidence="22">
    <location>
        <position position="792"/>
    </location>
    <ligand>
        <name>methylcob(III)alamin</name>
        <dbReference type="ChEBI" id="CHEBI:28115"/>
    </ligand>
</feature>
<dbReference type="FunFam" id="3.40.50.280:FF:000004">
    <property type="entry name" value="Methionine synthase"/>
    <property type="match status" value="1"/>
</dbReference>
<evidence type="ECO:0000259" key="25">
    <source>
        <dbReference type="PROSITE" id="PS50970"/>
    </source>
</evidence>